<dbReference type="PROSITE" id="PS00194">
    <property type="entry name" value="THIOREDOXIN_1"/>
    <property type="match status" value="1"/>
</dbReference>
<dbReference type="PROSITE" id="PS51352">
    <property type="entry name" value="THIOREDOXIN_2"/>
    <property type="match status" value="1"/>
</dbReference>
<organism evidence="4 5">
    <name type="scientific">Neorhodopirellula pilleata</name>
    <dbReference type="NCBI Taxonomy" id="2714738"/>
    <lineage>
        <taxon>Bacteria</taxon>
        <taxon>Pseudomonadati</taxon>
        <taxon>Planctomycetota</taxon>
        <taxon>Planctomycetia</taxon>
        <taxon>Pirellulales</taxon>
        <taxon>Pirellulaceae</taxon>
        <taxon>Neorhodopirellula</taxon>
    </lineage>
</organism>
<name>A0A5C5ZZJ7_9BACT</name>
<proteinExistence type="predicted"/>
<dbReference type="AlphaFoldDB" id="A0A5C5ZZJ7"/>
<keyword evidence="5" id="KW-1185">Reference proteome</keyword>
<evidence type="ECO:0000256" key="2">
    <source>
        <dbReference type="SAM" id="MobiDB-lite"/>
    </source>
</evidence>
<reference evidence="4 5" key="1">
    <citation type="submission" date="2019-02" db="EMBL/GenBank/DDBJ databases">
        <title>Deep-cultivation of Planctomycetes and their phenomic and genomic characterization uncovers novel biology.</title>
        <authorList>
            <person name="Wiegand S."/>
            <person name="Jogler M."/>
            <person name="Boedeker C."/>
            <person name="Pinto D."/>
            <person name="Vollmers J."/>
            <person name="Rivas-Marin E."/>
            <person name="Kohn T."/>
            <person name="Peeters S.H."/>
            <person name="Heuer A."/>
            <person name="Rast P."/>
            <person name="Oberbeckmann S."/>
            <person name="Bunk B."/>
            <person name="Jeske O."/>
            <person name="Meyerdierks A."/>
            <person name="Storesund J.E."/>
            <person name="Kallscheuer N."/>
            <person name="Luecker S."/>
            <person name="Lage O.M."/>
            <person name="Pohl T."/>
            <person name="Merkel B.J."/>
            <person name="Hornburger P."/>
            <person name="Mueller R.-W."/>
            <person name="Bruemmer F."/>
            <person name="Labrenz M."/>
            <person name="Spormann A.M."/>
            <person name="Op Den Camp H."/>
            <person name="Overmann J."/>
            <person name="Amann R."/>
            <person name="Jetten M.S.M."/>
            <person name="Mascher T."/>
            <person name="Medema M.H."/>
            <person name="Devos D.P."/>
            <person name="Kaster A.-K."/>
            <person name="Ovreas L."/>
            <person name="Rohde M."/>
            <person name="Galperin M.Y."/>
            <person name="Jogler C."/>
        </authorList>
    </citation>
    <scope>NUCLEOTIDE SEQUENCE [LARGE SCALE GENOMIC DNA]</scope>
    <source>
        <strain evidence="4 5">Pla100</strain>
    </source>
</reference>
<evidence type="ECO:0000313" key="4">
    <source>
        <dbReference type="EMBL" id="TWT92994.1"/>
    </source>
</evidence>
<dbReference type="Pfam" id="PF13462">
    <property type="entry name" value="Thioredoxin_4"/>
    <property type="match status" value="1"/>
</dbReference>
<dbReference type="EMBL" id="SJPM01000010">
    <property type="protein sequence ID" value="TWT92994.1"/>
    <property type="molecule type" value="Genomic_DNA"/>
</dbReference>
<sequence>MAAACSLASLIGLQTLSEAPATFEIIEHGNEVSGDETTISAPSSIPASGAGEANDAGKSNMLFDAPRRQASSSQQDAKAAQLIAAIVNPAALLYGQVTAPETKSPTALVLGNIELRTDSWPLIGRPDAEMVFVELFDYTCPHCQRTHKSLDAAREHFGDKLAVITMPVPLDRECNPTVNSTHPSHNEACELAKLAIAVWCVDPSQFERFHDVLFESTPNYAQALSKARSLVDQKKLTEMLNSSLPSDYVNKHVTLYQRAGAGTIPKLLFPRTSSVGAVESPDAMIRLIEQHL</sequence>
<comment type="caution">
    <text evidence="4">The sequence shown here is derived from an EMBL/GenBank/DDBJ whole genome shotgun (WGS) entry which is preliminary data.</text>
</comment>
<keyword evidence="1" id="KW-0676">Redox-active center</keyword>
<gene>
    <name evidence="4" type="ORF">Pla100_43100</name>
</gene>
<dbReference type="InterPro" id="IPR036249">
    <property type="entry name" value="Thioredoxin-like_sf"/>
</dbReference>
<evidence type="ECO:0000256" key="1">
    <source>
        <dbReference type="ARBA" id="ARBA00023284"/>
    </source>
</evidence>
<feature type="compositionally biased region" description="Low complexity" evidence="2">
    <location>
        <begin position="37"/>
        <end position="51"/>
    </location>
</feature>
<feature type="region of interest" description="Disordered" evidence="2">
    <location>
        <begin position="33"/>
        <end position="59"/>
    </location>
</feature>
<evidence type="ECO:0000313" key="5">
    <source>
        <dbReference type="Proteomes" id="UP000316213"/>
    </source>
</evidence>
<dbReference type="Gene3D" id="3.40.30.10">
    <property type="entry name" value="Glutaredoxin"/>
    <property type="match status" value="1"/>
</dbReference>
<dbReference type="InterPro" id="IPR013766">
    <property type="entry name" value="Thioredoxin_domain"/>
</dbReference>
<feature type="domain" description="Thioredoxin" evidence="3">
    <location>
        <begin position="93"/>
        <end position="292"/>
    </location>
</feature>
<evidence type="ECO:0000259" key="3">
    <source>
        <dbReference type="PROSITE" id="PS51352"/>
    </source>
</evidence>
<dbReference type="Proteomes" id="UP000316213">
    <property type="component" value="Unassembled WGS sequence"/>
</dbReference>
<protein>
    <recommendedName>
        <fullName evidence="3">Thioredoxin domain-containing protein</fullName>
    </recommendedName>
</protein>
<dbReference type="SUPFAM" id="SSF52833">
    <property type="entry name" value="Thioredoxin-like"/>
    <property type="match status" value="1"/>
</dbReference>
<accession>A0A5C5ZZJ7</accession>
<dbReference type="InterPro" id="IPR012336">
    <property type="entry name" value="Thioredoxin-like_fold"/>
</dbReference>
<dbReference type="InterPro" id="IPR017937">
    <property type="entry name" value="Thioredoxin_CS"/>
</dbReference>